<dbReference type="SUPFAM" id="SSF50978">
    <property type="entry name" value="WD40 repeat-like"/>
    <property type="match status" value="2"/>
</dbReference>
<dbReference type="AlphaFoldDB" id="A0A9Q0KVZ7"/>
<dbReference type="OrthoDB" id="19944at2759"/>
<feature type="region of interest" description="Disordered" evidence="8">
    <location>
        <begin position="1"/>
        <end position="23"/>
    </location>
</feature>
<dbReference type="PROSITE" id="PS50892">
    <property type="entry name" value="V_SNARE"/>
    <property type="match status" value="1"/>
</dbReference>
<gene>
    <name evidence="10" type="ORF">NE237_008424</name>
</gene>
<dbReference type="PANTHER" id="PTHR10241">
    <property type="entry name" value="LETHAL 2 GIANT LARVAE PROTEIN"/>
    <property type="match status" value="1"/>
</dbReference>
<dbReference type="InterPro" id="IPR042855">
    <property type="entry name" value="V_SNARE_CC"/>
</dbReference>
<feature type="compositionally biased region" description="Polar residues" evidence="8">
    <location>
        <begin position="13"/>
        <end position="23"/>
    </location>
</feature>
<dbReference type="EMBL" id="JAMYWD010000002">
    <property type="protein sequence ID" value="KAJ4977644.1"/>
    <property type="molecule type" value="Genomic_DNA"/>
</dbReference>
<dbReference type="GO" id="GO:0005096">
    <property type="term" value="F:GTPase activator activity"/>
    <property type="evidence" value="ECO:0007669"/>
    <property type="project" value="TreeGrafter"/>
</dbReference>
<comment type="similarity">
    <text evidence="2">Belongs to the WD repeat L(2)GL family.</text>
</comment>
<dbReference type="InterPro" id="IPR036322">
    <property type="entry name" value="WD40_repeat_dom_sf"/>
</dbReference>
<organism evidence="10 11">
    <name type="scientific">Protea cynaroides</name>
    <dbReference type="NCBI Taxonomy" id="273540"/>
    <lineage>
        <taxon>Eukaryota</taxon>
        <taxon>Viridiplantae</taxon>
        <taxon>Streptophyta</taxon>
        <taxon>Embryophyta</taxon>
        <taxon>Tracheophyta</taxon>
        <taxon>Spermatophyta</taxon>
        <taxon>Magnoliopsida</taxon>
        <taxon>Proteales</taxon>
        <taxon>Proteaceae</taxon>
        <taxon>Protea</taxon>
    </lineage>
</organism>
<evidence type="ECO:0000313" key="11">
    <source>
        <dbReference type="Proteomes" id="UP001141806"/>
    </source>
</evidence>
<reference evidence="10" key="1">
    <citation type="journal article" date="2023" name="Plant J.">
        <title>The genome of the king protea, Protea cynaroides.</title>
        <authorList>
            <person name="Chang J."/>
            <person name="Duong T.A."/>
            <person name="Schoeman C."/>
            <person name="Ma X."/>
            <person name="Roodt D."/>
            <person name="Barker N."/>
            <person name="Li Z."/>
            <person name="Van de Peer Y."/>
            <person name="Mizrachi E."/>
        </authorList>
    </citation>
    <scope>NUCLEOTIDE SEQUENCE</scope>
    <source>
        <tissue evidence="10">Young leaves</tissue>
    </source>
</reference>
<keyword evidence="5" id="KW-0853">WD repeat</keyword>
<dbReference type="GO" id="GO:0005737">
    <property type="term" value="C:cytoplasm"/>
    <property type="evidence" value="ECO:0007669"/>
    <property type="project" value="UniProtKB-SubCell"/>
</dbReference>
<evidence type="ECO:0000256" key="7">
    <source>
        <dbReference type="SAM" id="Coils"/>
    </source>
</evidence>
<dbReference type="InterPro" id="IPR001680">
    <property type="entry name" value="WD40_rpt"/>
</dbReference>
<keyword evidence="3" id="KW-0268">Exocytosis</keyword>
<evidence type="ECO:0000256" key="4">
    <source>
        <dbReference type="ARBA" id="ARBA00022490"/>
    </source>
</evidence>
<dbReference type="InterPro" id="IPR015943">
    <property type="entry name" value="WD40/YVTN_repeat-like_dom_sf"/>
</dbReference>
<feature type="repeat" description="WD" evidence="5">
    <location>
        <begin position="245"/>
        <end position="287"/>
    </location>
</feature>
<evidence type="ECO:0000313" key="10">
    <source>
        <dbReference type="EMBL" id="KAJ4977644.1"/>
    </source>
</evidence>
<evidence type="ECO:0000256" key="1">
    <source>
        <dbReference type="ARBA" id="ARBA00004496"/>
    </source>
</evidence>
<evidence type="ECO:0000256" key="3">
    <source>
        <dbReference type="ARBA" id="ARBA00022483"/>
    </source>
</evidence>
<dbReference type="SUPFAM" id="SSF58038">
    <property type="entry name" value="SNARE fusion complex"/>
    <property type="match status" value="1"/>
</dbReference>
<dbReference type="GO" id="GO:0005886">
    <property type="term" value="C:plasma membrane"/>
    <property type="evidence" value="ECO:0007669"/>
    <property type="project" value="TreeGrafter"/>
</dbReference>
<dbReference type="Pfam" id="PF12894">
    <property type="entry name" value="ANAPC4_WD40"/>
    <property type="match status" value="1"/>
</dbReference>
<evidence type="ECO:0000256" key="8">
    <source>
        <dbReference type="SAM" id="MobiDB-lite"/>
    </source>
</evidence>
<comment type="caution">
    <text evidence="10">The sequence shown here is derived from an EMBL/GenBank/DDBJ whole genome shotgun (WGS) entry which is preliminary data.</text>
</comment>
<comment type="subcellular location">
    <subcellularLocation>
        <location evidence="1">Cytoplasm</location>
    </subcellularLocation>
</comment>
<dbReference type="InterPro" id="IPR024977">
    <property type="entry name" value="Apc4-like_WD40_dom"/>
</dbReference>
<keyword evidence="4" id="KW-0963">Cytoplasm</keyword>
<evidence type="ECO:0000256" key="5">
    <source>
        <dbReference type="PROSITE-ProRule" id="PRU00221"/>
    </source>
</evidence>
<dbReference type="Proteomes" id="UP001141806">
    <property type="component" value="Unassembled WGS sequence"/>
</dbReference>
<dbReference type="GO" id="GO:0019905">
    <property type="term" value="F:syntaxin binding"/>
    <property type="evidence" value="ECO:0007669"/>
    <property type="project" value="TreeGrafter"/>
</dbReference>
<proteinExistence type="inferred from homology"/>
<name>A0A9Q0KVZ7_9MAGN</name>
<dbReference type="CDD" id="cd15873">
    <property type="entry name" value="R-SNARE_STXBP5_6"/>
    <property type="match status" value="1"/>
</dbReference>
<protein>
    <recommendedName>
        <fullName evidence="9">V-SNARE coiled-coil homology domain-containing protein</fullName>
    </recommendedName>
</protein>
<evidence type="ECO:0000256" key="2">
    <source>
        <dbReference type="ARBA" id="ARBA00008070"/>
    </source>
</evidence>
<evidence type="ECO:0000256" key="6">
    <source>
        <dbReference type="PROSITE-ProRule" id="PRU00290"/>
    </source>
</evidence>
<evidence type="ECO:0000259" key="9">
    <source>
        <dbReference type="PROSITE" id="PS50892"/>
    </source>
</evidence>
<dbReference type="GO" id="GO:0006893">
    <property type="term" value="P:Golgi to plasma membrane transport"/>
    <property type="evidence" value="ECO:0007669"/>
    <property type="project" value="TreeGrafter"/>
</dbReference>
<keyword evidence="6 7" id="KW-0175">Coiled coil</keyword>
<feature type="compositionally biased region" description="Basic residues" evidence="8">
    <location>
        <begin position="1"/>
        <end position="11"/>
    </location>
</feature>
<feature type="coiled-coil region" evidence="7">
    <location>
        <begin position="1063"/>
        <end position="1090"/>
    </location>
</feature>
<feature type="region of interest" description="Disordered" evidence="8">
    <location>
        <begin position="1004"/>
        <end position="1040"/>
    </location>
</feature>
<dbReference type="Gene3D" id="1.20.5.110">
    <property type="match status" value="1"/>
</dbReference>
<dbReference type="FunFam" id="2.130.10.10:FF:000882">
    <property type="entry name" value="Syntaxin-binding protein 5"/>
    <property type="match status" value="1"/>
</dbReference>
<feature type="domain" description="V-SNARE coiled-coil homology" evidence="9">
    <location>
        <begin position="1048"/>
        <end position="1112"/>
    </location>
</feature>
<dbReference type="Gene3D" id="2.130.10.10">
    <property type="entry name" value="YVTN repeat-like/Quinoprotein amine dehydrogenase"/>
    <property type="match status" value="2"/>
</dbReference>
<dbReference type="PANTHER" id="PTHR10241:SF25">
    <property type="entry name" value="TOMOSYN, ISOFORM C"/>
    <property type="match status" value="1"/>
</dbReference>
<dbReference type="SMART" id="SM00320">
    <property type="entry name" value="WD40"/>
    <property type="match status" value="6"/>
</dbReference>
<dbReference type="Pfam" id="PF00957">
    <property type="entry name" value="Synaptobrevin"/>
    <property type="match status" value="1"/>
</dbReference>
<keyword evidence="11" id="KW-1185">Reference proteome</keyword>
<dbReference type="PROSITE" id="PS50082">
    <property type="entry name" value="WD_REPEATS_2"/>
    <property type="match status" value="1"/>
</dbReference>
<dbReference type="GO" id="GO:0006887">
    <property type="term" value="P:exocytosis"/>
    <property type="evidence" value="ECO:0007669"/>
    <property type="project" value="UniProtKB-KW"/>
</dbReference>
<feature type="compositionally biased region" description="Basic and acidic residues" evidence="8">
    <location>
        <begin position="1017"/>
        <end position="1031"/>
    </location>
</feature>
<dbReference type="GO" id="GO:0045159">
    <property type="term" value="F:myosin II binding"/>
    <property type="evidence" value="ECO:0007669"/>
    <property type="project" value="TreeGrafter"/>
</dbReference>
<accession>A0A9Q0KVZ7</accession>
<sequence>MFTKRLFRKAMHPSQSNVEHGNVTSTDLDPRIALHYGIPSTASVLAFDPIQRLLAIGTLDGRIKIIGGDNIEGLLMSPKQLSYKFLEFLHNQGFLVGVSNDNDIQVWDLEHRCIACCLPWDSNITAFSMIFGTQFMYVGDEYGLMSVLKYDAEEGKLLRLPYHIPANSVADAAGISLPSYQSIVGILPQPCTSGNRVLIAYDNGLIVLWDVSESRVVLLRGYKDLQLKESSNGVSNEPPDDISNNEEDEKEISSLCWASSNGSILAVGYVDGDIMLWNTSNTSSTKDSQPAASSNNVFKLQLSSAKRKLPVIVLHWSANRSRGDNGGRLFIYGGDEIGSEEVLTVLNLDWSSGIQTLRCLSRVDLSLNGSFADMILIPHAGATEKNYTAALFILANPGQLHVYDDSCLSALTSQQEKKPSISPVQFPSVIPTNDPSMTVAKLCFLPGSTNSSKVLSKMASALKTGAKSTLTSCNEWALTGGVPSQFSFSEANRVERIYIAGYHDGSVRVWDATYPVLSLMLALDGEVQGIEVAGAGASVSALDFCSLSSTLAVGNECGLVRVYKLNTSSIEMALHFVTETKHEVHAMHQEKGLQCTAVFSFITSPIRTLKVAKSGAKIAVGFECGRVAVFDMSSFSLKFLTNCVSGSSSAVISVTMKTFLDIQSLINSPKFTRTENPKDPIEEMVLVLTRNAHILVIDGVSGNLISSRPMHVKESTAISIYVIEGSDSVSEDSQEKHPQHLSHEITVQNDSAPFNIGSGIKPDEVELHTSCETPCSGEKLLDSVVVLCCEDTIRLYSVKSVIQGDNKFIHEVNLGKSCCWATTFKKDEKVCGLILFYQTGGIEIRSLPDLEVVGESSLMSILRWSFKTNMDKTMSSYDNGQITLANGCELAFISFLAFENDFRIPESLPCLHDNVLAAAADAAINFSSSQSRKQFTAPGLLGGIIKGIKGGKLGQAENLTGSTKSRITRDLGNIFSRGPFSDPSSDITDDQEIGELDIDDIQIDEPEPVASTSSHQGKNDKKDKETERQKLFEGGTADQKPRLRTPEEIIAKYRHGGDVAAVAAQARDKLAQRQEKLERLSRRTEELQDGAENFASMANELVKTMEGRKWWKI</sequence>